<reference evidence="3" key="2">
    <citation type="submission" date="2021-04" db="EMBL/GenBank/DDBJ databases">
        <authorList>
            <person name="Gilroy R."/>
        </authorList>
    </citation>
    <scope>NUCLEOTIDE SEQUENCE</scope>
    <source>
        <strain evidence="3">CHK199-9574</strain>
    </source>
</reference>
<dbReference type="InterPro" id="IPR029058">
    <property type="entry name" value="AB_hydrolase_fold"/>
</dbReference>
<dbReference type="Proteomes" id="UP000824135">
    <property type="component" value="Unassembled WGS sequence"/>
</dbReference>
<comment type="caution">
    <text evidence="3">The sequence shown here is derived from an EMBL/GenBank/DDBJ whole genome shotgun (WGS) entry which is preliminary data.</text>
</comment>
<gene>
    <name evidence="3" type="ORF">H9728_06970</name>
</gene>
<sequence length="280" mass="31061">MITEKTDLFEYFGIKRNKESKGILTSYMRDPIGGDPAYIKARPAMLVIPGGGYAVVSDREGEPVALEYLNRGYHAFVLDYDVAPDCCYPSQILEAAMAMIYIRKNADRFGIEKNQVAAIGFSAGGHLLGCISTLWDDPAIREKFGEDCALVRPDASVYSYAVISSDEEIWHRGSFVNFCKDKVPFENYSIEKKVRPSCSPAFIWSTTADDGVPVLNSVRLYEAYVKAGVPAEMHLFREGGHGLSTCDREVLGEVFPACGHIRNWISLSVGFLEGLGFRVR</sequence>
<dbReference type="InterPro" id="IPR050300">
    <property type="entry name" value="GDXG_lipolytic_enzyme"/>
</dbReference>
<accession>A0A9D1Z948</accession>
<organism evidence="3 4">
    <name type="scientific">Candidatus Borkfalkia excrementavium</name>
    <dbReference type="NCBI Taxonomy" id="2838505"/>
    <lineage>
        <taxon>Bacteria</taxon>
        <taxon>Bacillati</taxon>
        <taxon>Bacillota</taxon>
        <taxon>Clostridia</taxon>
        <taxon>Christensenellales</taxon>
        <taxon>Christensenellaceae</taxon>
        <taxon>Candidatus Borkfalkia</taxon>
    </lineage>
</organism>
<evidence type="ECO:0000313" key="4">
    <source>
        <dbReference type="Proteomes" id="UP000824135"/>
    </source>
</evidence>
<dbReference type="Pfam" id="PF20434">
    <property type="entry name" value="BD-FAE"/>
    <property type="match status" value="1"/>
</dbReference>
<feature type="domain" description="BD-FAE-like" evidence="2">
    <location>
        <begin position="41"/>
        <end position="134"/>
    </location>
</feature>
<dbReference type="Gene3D" id="3.40.50.1820">
    <property type="entry name" value="alpha/beta hydrolase"/>
    <property type="match status" value="1"/>
</dbReference>
<evidence type="ECO:0000259" key="2">
    <source>
        <dbReference type="Pfam" id="PF20434"/>
    </source>
</evidence>
<name>A0A9D1Z948_9FIRM</name>
<dbReference type="PANTHER" id="PTHR48081">
    <property type="entry name" value="AB HYDROLASE SUPERFAMILY PROTEIN C4A8.06C"/>
    <property type="match status" value="1"/>
</dbReference>
<keyword evidence="1 3" id="KW-0378">Hydrolase</keyword>
<reference evidence="3" key="1">
    <citation type="journal article" date="2021" name="PeerJ">
        <title>Extensive microbial diversity within the chicken gut microbiome revealed by metagenomics and culture.</title>
        <authorList>
            <person name="Gilroy R."/>
            <person name="Ravi A."/>
            <person name="Getino M."/>
            <person name="Pursley I."/>
            <person name="Horton D.L."/>
            <person name="Alikhan N.F."/>
            <person name="Baker D."/>
            <person name="Gharbi K."/>
            <person name="Hall N."/>
            <person name="Watson M."/>
            <person name="Adriaenssens E.M."/>
            <person name="Foster-Nyarko E."/>
            <person name="Jarju S."/>
            <person name="Secka A."/>
            <person name="Antonio M."/>
            <person name="Oren A."/>
            <person name="Chaudhuri R.R."/>
            <person name="La Ragione R."/>
            <person name="Hildebrand F."/>
            <person name="Pallen M.J."/>
        </authorList>
    </citation>
    <scope>NUCLEOTIDE SEQUENCE</scope>
    <source>
        <strain evidence="3">CHK199-9574</strain>
    </source>
</reference>
<dbReference type="EMBL" id="DXCO01000040">
    <property type="protein sequence ID" value="HIY78772.1"/>
    <property type="molecule type" value="Genomic_DNA"/>
</dbReference>
<evidence type="ECO:0000256" key="1">
    <source>
        <dbReference type="ARBA" id="ARBA00022801"/>
    </source>
</evidence>
<dbReference type="GO" id="GO:0016787">
    <property type="term" value="F:hydrolase activity"/>
    <property type="evidence" value="ECO:0007669"/>
    <property type="project" value="UniProtKB-KW"/>
</dbReference>
<protein>
    <submittedName>
        <fullName evidence="3">Alpha/beta hydrolase</fullName>
    </submittedName>
</protein>
<proteinExistence type="predicted"/>
<dbReference type="SUPFAM" id="SSF53474">
    <property type="entry name" value="alpha/beta-Hydrolases"/>
    <property type="match status" value="1"/>
</dbReference>
<evidence type="ECO:0000313" key="3">
    <source>
        <dbReference type="EMBL" id="HIY78772.1"/>
    </source>
</evidence>
<dbReference type="InterPro" id="IPR049492">
    <property type="entry name" value="BD-FAE-like_dom"/>
</dbReference>
<dbReference type="PANTHER" id="PTHR48081:SF6">
    <property type="entry name" value="PEPTIDASE S9 PROLYL OLIGOPEPTIDASE CATALYTIC DOMAIN-CONTAINING PROTEIN"/>
    <property type="match status" value="1"/>
</dbReference>
<dbReference type="AlphaFoldDB" id="A0A9D1Z948"/>